<sequence length="68" mass="8050">MSRAGRKTKRKRQAIAKRQPSTSFVDILKRRLTSPAVSRPWNEDDERRYQKQFNKASPLSHQLSRQII</sequence>
<feature type="compositionally biased region" description="Basic residues" evidence="1">
    <location>
        <begin position="1"/>
        <end position="15"/>
    </location>
</feature>
<feature type="region of interest" description="Disordered" evidence="1">
    <location>
        <begin position="1"/>
        <end position="22"/>
    </location>
</feature>
<accession>A0ABT3C4Q2</accession>
<keyword evidence="3" id="KW-1185">Reference proteome</keyword>
<evidence type="ECO:0000313" key="3">
    <source>
        <dbReference type="Proteomes" id="UP001526201"/>
    </source>
</evidence>
<gene>
    <name evidence="2" type="ORF">H7J73_00120</name>
</gene>
<protein>
    <submittedName>
        <fullName evidence="2">Uncharacterized protein</fullName>
    </submittedName>
</protein>
<comment type="caution">
    <text evidence="2">The sequence shown here is derived from an EMBL/GenBank/DDBJ whole genome shotgun (WGS) entry which is preliminary data.</text>
</comment>
<dbReference type="RefSeq" id="WP_264065183.1">
    <property type="nucleotide sequence ID" value="NZ_JACKTY010000004.1"/>
</dbReference>
<proteinExistence type="predicted"/>
<evidence type="ECO:0000313" key="2">
    <source>
        <dbReference type="EMBL" id="MCV7224452.1"/>
    </source>
</evidence>
<organism evidence="2 3">
    <name type="scientific">Mycolicibacterium komossense</name>
    <dbReference type="NCBI Taxonomy" id="1779"/>
    <lineage>
        <taxon>Bacteria</taxon>
        <taxon>Bacillati</taxon>
        <taxon>Actinomycetota</taxon>
        <taxon>Actinomycetes</taxon>
        <taxon>Mycobacteriales</taxon>
        <taxon>Mycobacteriaceae</taxon>
        <taxon>Mycolicibacterium</taxon>
    </lineage>
</organism>
<dbReference type="Proteomes" id="UP001526201">
    <property type="component" value="Unassembled WGS sequence"/>
</dbReference>
<dbReference type="EMBL" id="JACKTY010000004">
    <property type="protein sequence ID" value="MCV7224452.1"/>
    <property type="molecule type" value="Genomic_DNA"/>
</dbReference>
<name>A0ABT3C4Q2_9MYCO</name>
<evidence type="ECO:0000256" key="1">
    <source>
        <dbReference type="SAM" id="MobiDB-lite"/>
    </source>
</evidence>
<reference evidence="2 3" key="1">
    <citation type="journal article" date="2022" name="BMC Genomics">
        <title>Comparative genome analysis of mycobacteria focusing on tRNA and non-coding RNA.</title>
        <authorList>
            <person name="Behra P.R.K."/>
            <person name="Pettersson B.M.F."/>
            <person name="Ramesh M."/>
            <person name="Das S."/>
            <person name="Dasgupta S."/>
            <person name="Kirsebom L.A."/>
        </authorList>
    </citation>
    <scope>NUCLEOTIDE SEQUENCE [LARGE SCALE GENOMIC DNA]</scope>
    <source>
        <strain evidence="2 3">DSM 44078</strain>
    </source>
</reference>